<feature type="compositionally biased region" description="Low complexity" evidence="1">
    <location>
        <begin position="84"/>
        <end position="103"/>
    </location>
</feature>
<comment type="caution">
    <text evidence="2">The sequence shown here is derived from an EMBL/GenBank/DDBJ whole genome shotgun (WGS) entry which is preliminary data.</text>
</comment>
<proteinExistence type="predicted"/>
<feature type="region of interest" description="Disordered" evidence="1">
    <location>
        <begin position="84"/>
        <end position="117"/>
    </location>
</feature>
<keyword evidence="3" id="KW-1185">Reference proteome</keyword>
<feature type="region of interest" description="Disordered" evidence="1">
    <location>
        <begin position="338"/>
        <end position="421"/>
    </location>
</feature>
<evidence type="ECO:0000313" key="2">
    <source>
        <dbReference type="EMBL" id="KAL3745991.1"/>
    </source>
</evidence>
<dbReference type="AlphaFoldDB" id="A0ABD3L7U9"/>
<dbReference type="Proteomes" id="UP001634007">
    <property type="component" value="Unassembled WGS sequence"/>
</dbReference>
<feature type="compositionally biased region" description="Basic and acidic residues" evidence="1">
    <location>
        <begin position="256"/>
        <end position="268"/>
    </location>
</feature>
<organism evidence="2 3">
    <name type="scientific">Eucalyptus globulus</name>
    <name type="common">Tasmanian blue gum</name>
    <dbReference type="NCBI Taxonomy" id="34317"/>
    <lineage>
        <taxon>Eukaryota</taxon>
        <taxon>Viridiplantae</taxon>
        <taxon>Streptophyta</taxon>
        <taxon>Embryophyta</taxon>
        <taxon>Tracheophyta</taxon>
        <taxon>Spermatophyta</taxon>
        <taxon>Magnoliopsida</taxon>
        <taxon>eudicotyledons</taxon>
        <taxon>Gunneridae</taxon>
        <taxon>Pentapetalae</taxon>
        <taxon>rosids</taxon>
        <taxon>malvids</taxon>
        <taxon>Myrtales</taxon>
        <taxon>Myrtaceae</taxon>
        <taxon>Myrtoideae</taxon>
        <taxon>Eucalypteae</taxon>
        <taxon>Eucalyptus</taxon>
    </lineage>
</organism>
<feature type="region of interest" description="Disordered" evidence="1">
    <location>
        <begin position="1"/>
        <end position="72"/>
    </location>
</feature>
<protein>
    <submittedName>
        <fullName evidence="2">Uncharacterized protein</fullName>
    </submittedName>
</protein>
<feature type="compositionally biased region" description="Polar residues" evidence="1">
    <location>
        <begin position="362"/>
        <end position="387"/>
    </location>
</feature>
<gene>
    <name evidence="2" type="ORF">ACJRO7_015005</name>
</gene>
<name>A0ABD3L7U9_EUCGL</name>
<evidence type="ECO:0000313" key="3">
    <source>
        <dbReference type="Proteomes" id="UP001634007"/>
    </source>
</evidence>
<feature type="region of interest" description="Disordered" evidence="1">
    <location>
        <begin position="225"/>
        <end position="268"/>
    </location>
</feature>
<reference evidence="2 3" key="1">
    <citation type="submission" date="2024-11" db="EMBL/GenBank/DDBJ databases">
        <title>Chromosome-level genome assembly of Eucalyptus globulus Labill. provides insights into its genome evolution.</title>
        <authorList>
            <person name="Li X."/>
        </authorList>
    </citation>
    <scope>NUCLEOTIDE SEQUENCE [LARGE SCALE GENOMIC DNA]</scope>
    <source>
        <strain evidence="2">CL2024</strain>
        <tissue evidence="2">Fresh tender leaves</tissue>
    </source>
</reference>
<accession>A0ABD3L7U9</accession>
<feature type="compositionally biased region" description="Polar residues" evidence="1">
    <location>
        <begin position="1"/>
        <end position="26"/>
    </location>
</feature>
<sequence length="421" mass="47017">MSRAATSQESFTTWNKKSQHGKQGQNLPHPDKWRPPPPGVLTINIDASFEDAYSNTNSPNMFQEDDVRNSEDISVSTLASSSISNIYSDNPTESPSSPPSSTTRMAQRNTDIPPRAKERNLEWARCLPGLHREASREFLNQHVTPGNCRKQVHRKYPLRGGPNIACPVPPTQPFHSLIYANAENKAQLQSWRPNQIDSTSHGGGQTENETAPAFLVGQIKASQRVWGNPYPNNSNDGEESDTPDSPSLAQIWTRAHPPERNNRGAERDRGKLTLTRSIIEEAHIESTILALDLRSNKSQSPVQQQESRRTEDVHFASCCRSEERMGALTYLCASITEEESIPSPDPDRNERLTNRGLAPALQPTTPIQTTAGFSESQQRNVEAQQSWHFEPEEREEEIMNQHTCAVGERPSPRPDLTGHTP</sequence>
<dbReference type="EMBL" id="JBJKBG010000003">
    <property type="protein sequence ID" value="KAL3745991.1"/>
    <property type="molecule type" value="Genomic_DNA"/>
</dbReference>
<evidence type="ECO:0000256" key="1">
    <source>
        <dbReference type="SAM" id="MobiDB-lite"/>
    </source>
</evidence>